<dbReference type="InterPro" id="IPR036249">
    <property type="entry name" value="Thioredoxin-like_sf"/>
</dbReference>
<comment type="caution">
    <text evidence="3">The sequence shown here is derived from an EMBL/GenBank/DDBJ whole genome shotgun (WGS) entry which is preliminary data.</text>
</comment>
<dbReference type="InterPro" id="IPR013766">
    <property type="entry name" value="Thioredoxin_domain"/>
</dbReference>
<dbReference type="CDD" id="cd02966">
    <property type="entry name" value="TlpA_like_family"/>
    <property type="match status" value="1"/>
</dbReference>
<dbReference type="Pfam" id="PF00578">
    <property type="entry name" value="AhpC-TSA"/>
    <property type="match status" value="1"/>
</dbReference>
<feature type="signal peptide" evidence="1">
    <location>
        <begin position="1"/>
        <end position="19"/>
    </location>
</feature>
<proteinExistence type="predicted"/>
<dbReference type="GO" id="GO:0016209">
    <property type="term" value="F:antioxidant activity"/>
    <property type="evidence" value="ECO:0007669"/>
    <property type="project" value="InterPro"/>
</dbReference>
<organism evidence="3 4">
    <name type="scientific">Pseudoalteromonas luteoviolacea (strain 2ta16)</name>
    <dbReference type="NCBI Taxonomy" id="1353533"/>
    <lineage>
        <taxon>Bacteria</taxon>
        <taxon>Pseudomonadati</taxon>
        <taxon>Pseudomonadota</taxon>
        <taxon>Gammaproteobacteria</taxon>
        <taxon>Alteromonadales</taxon>
        <taxon>Pseudoalteromonadaceae</taxon>
        <taxon>Pseudoalteromonas</taxon>
    </lineage>
</organism>
<dbReference type="InterPro" id="IPR000866">
    <property type="entry name" value="AhpC/TSA"/>
</dbReference>
<sequence>MIKSQLTISFLTAACLAISACGTTESTTPNADYETYISQGDIFKHLTFKDINGQPVDLANTQGKKLVIFFATWCSDSQRMFNELNASPLVTDRNLTIVAIGREETSESLAQFAADYNVSFPLITDEQRTVYSQYANKGVPRLILLDENNRVVNTLIGETENIIEQVKWN</sequence>
<feature type="chain" id="PRO_5004719991" evidence="1">
    <location>
        <begin position="20"/>
        <end position="169"/>
    </location>
</feature>
<dbReference type="PANTHER" id="PTHR42852:SF13">
    <property type="entry name" value="PROTEIN DIPZ"/>
    <property type="match status" value="1"/>
</dbReference>
<protein>
    <submittedName>
        <fullName evidence="3">Peroxiredoxin</fullName>
    </submittedName>
</protein>
<dbReference type="PROSITE" id="PS51257">
    <property type="entry name" value="PROKAR_LIPOPROTEIN"/>
    <property type="match status" value="1"/>
</dbReference>
<reference evidence="3 4" key="1">
    <citation type="submission" date="2013-07" db="EMBL/GenBank/DDBJ databases">
        <title>Draft genome sequence of Pseudoalteromonas luteoviolacea 2ta16.</title>
        <authorList>
            <person name="Allen E.E."/>
            <person name="Azam F."/>
            <person name="Podell S."/>
        </authorList>
    </citation>
    <scope>NUCLEOTIDE SEQUENCE [LARGE SCALE GENOMIC DNA]</scope>
    <source>
        <strain evidence="3 4">2ta16</strain>
    </source>
</reference>
<name>V4JEW4_PSEL2</name>
<dbReference type="GO" id="GO:0016491">
    <property type="term" value="F:oxidoreductase activity"/>
    <property type="evidence" value="ECO:0007669"/>
    <property type="project" value="InterPro"/>
</dbReference>
<keyword evidence="1" id="KW-0732">Signal</keyword>
<dbReference type="SUPFAM" id="SSF52833">
    <property type="entry name" value="Thioredoxin-like"/>
    <property type="match status" value="1"/>
</dbReference>
<evidence type="ECO:0000313" key="3">
    <source>
        <dbReference type="EMBL" id="ESP93572.1"/>
    </source>
</evidence>
<accession>V4JEW4</accession>
<dbReference type="EMBL" id="AUSV01000035">
    <property type="protein sequence ID" value="ESP93572.1"/>
    <property type="molecule type" value="Genomic_DNA"/>
</dbReference>
<gene>
    <name evidence="3" type="ORF">PL2TA16_03153</name>
</gene>
<evidence type="ECO:0000313" key="4">
    <source>
        <dbReference type="Proteomes" id="UP000017820"/>
    </source>
</evidence>
<evidence type="ECO:0000256" key="1">
    <source>
        <dbReference type="SAM" id="SignalP"/>
    </source>
</evidence>
<dbReference type="InterPro" id="IPR050553">
    <property type="entry name" value="Thioredoxin_ResA/DsbE_sf"/>
</dbReference>
<evidence type="ECO:0000259" key="2">
    <source>
        <dbReference type="PROSITE" id="PS51352"/>
    </source>
</evidence>
<dbReference type="Gene3D" id="3.40.30.10">
    <property type="entry name" value="Glutaredoxin"/>
    <property type="match status" value="1"/>
</dbReference>
<dbReference type="PANTHER" id="PTHR42852">
    <property type="entry name" value="THIOL:DISULFIDE INTERCHANGE PROTEIN DSBE"/>
    <property type="match status" value="1"/>
</dbReference>
<dbReference type="RefSeq" id="WP_023399031.1">
    <property type="nucleotide sequence ID" value="NZ_AUSV01000035.1"/>
</dbReference>
<dbReference type="PROSITE" id="PS51352">
    <property type="entry name" value="THIOREDOXIN_2"/>
    <property type="match status" value="1"/>
</dbReference>
<feature type="domain" description="Thioredoxin" evidence="2">
    <location>
        <begin position="37"/>
        <end position="169"/>
    </location>
</feature>
<dbReference type="PATRIC" id="fig|1353533.3.peg.2110"/>
<dbReference type="Proteomes" id="UP000017820">
    <property type="component" value="Unassembled WGS sequence"/>
</dbReference>
<dbReference type="AlphaFoldDB" id="V4JEW4"/>